<name>A0A3B3SCG3_9TELE</name>
<reference evidence="2" key="1">
    <citation type="submission" date="2025-08" db="UniProtKB">
        <authorList>
            <consortium name="Ensembl"/>
        </authorList>
    </citation>
    <scope>IDENTIFICATION</scope>
</reference>
<dbReference type="InterPro" id="IPR029526">
    <property type="entry name" value="PGBD"/>
</dbReference>
<evidence type="ECO:0000259" key="1">
    <source>
        <dbReference type="Pfam" id="PF13843"/>
    </source>
</evidence>
<dbReference type="PANTHER" id="PTHR47272">
    <property type="entry name" value="DDE_TNP_1_7 DOMAIN-CONTAINING PROTEIN"/>
    <property type="match status" value="1"/>
</dbReference>
<evidence type="ECO:0000313" key="3">
    <source>
        <dbReference type="Proteomes" id="UP000261540"/>
    </source>
</evidence>
<protein>
    <recommendedName>
        <fullName evidence="1">PiggyBac transposable element-derived protein domain-containing protein</fullName>
    </recommendedName>
</protein>
<dbReference type="Ensembl" id="ENSPKIT00000009229.1">
    <property type="protein sequence ID" value="ENSPKIP00000028449.1"/>
    <property type="gene ID" value="ENSPKIG00000010097.1"/>
</dbReference>
<organism evidence="2 3">
    <name type="scientific">Paramormyrops kingsleyae</name>
    <dbReference type="NCBI Taxonomy" id="1676925"/>
    <lineage>
        <taxon>Eukaryota</taxon>
        <taxon>Metazoa</taxon>
        <taxon>Chordata</taxon>
        <taxon>Craniata</taxon>
        <taxon>Vertebrata</taxon>
        <taxon>Euteleostomi</taxon>
        <taxon>Actinopterygii</taxon>
        <taxon>Neopterygii</taxon>
        <taxon>Teleostei</taxon>
        <taxon>Osteoglossocephala</taxon>
        <taxon>Osteoglossomorpha</taxon>
        <taxon>Osteoglossiformes</taxon>
        <taxon>Mormyridae</taxon>
        <taxon>Paramormyrops</taxon>
    </lineage>
</organism>
<dbReference type="PANTHER" id="PTHR47272:SF2">
    <property type="entry name" value="PIGGYBAC TRANSPOSABLE ELEMENT-DERIVED PROTEIN 3-LIKE"/>
    <property type="match status" value="1"/>
</dbReference>
<proteinExistence type="predicted"/>
<sequence length="652" mass="74977">MKPEIISGNSEENDNDELEPLEHNLAGIFLKMQSILHIPASSVQDIIQELTEIHKLSFPMVYKSISSVLRKHYPDVDDSLVAEVVDAVSKSNKDSDSGEGQCMPEDIEVAAEVEIEDSVVAEEHEEMTVTRKEEIKWRRRPFTTIVDTYFENPPINVTHPLRPYEYFKQYIPDEIFDLMTDNTNIYALQSGTLGFKNTTAGEIRTLVGLHLAMGVMKLPRVSMYWEAGMDIGIFRNTMSRDRFFQLRSHLHLVNNLEKPAENLDVFFKVRPLYNAIRRRCLELPMEENLCVDEQMVPFRGALSAKQYVKGKPHPWGVKIYFLCGKSGMAYDFLLHQTTTMELPEQTKKQLGLGAAVVTHLSQHINRANHKLFFDNYFTSYNLLEILAEKKIHAAGTARVCRFAKPPLHSDKDMSKNERGHCDEVVSRDGKVVLVKWFDNRAVVMASNFVGVGCMDEVQRWDKKQAKFLKVSRPEVVRLYYEAMGGVDLLDQLISLYRTAIQSKKWTLRMITHAFDLAVVNSWLEYRLDAERAKIPKKDTHCFLNFKMNVAQCLVRAHKTTGAKRGRPSKSPEPVNVHQFKRQAQDIRPLPEVQFDMVDHMPNYDDNKEATRCKRLHCTGKTHVFCDKCNIHLCFVPHRNCFKAAHRKGINTS</sequence>
<keyword evidence="3" id="KW-1185">Reference proteome</keyword>
<dbReference type="Pfam" id="PF13843">
    <property type="entry name" value="DDE_Tnp_1_7"/>
    <property type="match status" value="1"/>
</dbReference>
<accession>A0A3B3SCG3</accession>
<evidence type="ECO:0000313" key="2">
    <source>
        <dbReference type="Ensembl" id="ENSPKIP00000028449.1"/>
    </source>
</evidence>
<feature type="domain" description="PiggyBac transposable element-derived protein" evidence="1">
    <location>
        <begin position="163"/>
        <end position="522"/>
    </location>
</feature>
<dbReference type="GeneTree" id="ENSGT00940000166049"/>
<reference evidence="2" key="2">
    <citation type="submission" date="2025-09" db="UniProtKB">
        <authorList>
            <consortium name="Ensembl"/>
        </authorList>
    </citation>
    <scope>IDENTIFICATION</scope>
</reference>
<dbReference type="AlphaFoldDB" id="A0A3B3SCG3"/>
<dbReference type="Proteomes" id="UP000261540">
    <property type="component" value="Unplaced"/>
</dbReference>